<comment type="subcellular location">
    <subcellularLocation>
        <location evidence="1">Cell membrane</location>
        <topology evidence="1">Multi-pass membrane protein</topology>
    </subcellularLocation>
</comment>
<protein>
    <submittedName>
        <fullName evidence="8">YhjD/YihY/BrkB family envelope integrity protein</fullName>
    </submittedName>
</protein>
<dbReference type="InterPro" id="IPR017039">
    <property type="entry name" value="Virul_fac_BrkB"/>
</dbReference>
<feature type="transmembrane region" description="Helical" evidence="7">
    <location>
        <begin position="182"/>
        <end position="205"/>
    </location>
</feature>
<evidence type="ECO:0000313" key="8">
    <source>
        <dbReference type="EMBL" id="MEK0307344.1"/>
    </source>
</evidence>
<evidence type="ECO:0000256" key="1">
    <source>
        <dbReference type="ARBA" id="ARBA00004651"/>
    </source>
</evidence>
<feature type="transmembrane region" description="Helical" evidence="7">
    <location>
        <begin position="126"/>
        <end position="147"/>
    </location>
</feature>
<feature type="transmembrane region" description="Helical" evidence="7">
    <location>
        <begin position="287"/>
        <end position="316"/>
    </location>
</feature>
<dbReference type="Pfam" id="PF03631">
    <property type="entry name" value="Virul_fac_BrkB"/>
    <property type="match status" value="1"/>
</dbReference>
<evidence type="ECO:0000256" key="4">
    <source>
        <dbReference type="ARBA" id="ARBA00022989"/>
    </source>
</evidence>
<evidence type="ECO:0000256" key="3">
    <source>
        <dbReference type="ARBA" id="ARBA00022692"/>
    </source>
</evidence>
<dbReference type="PANTHER" id="PTHR30213:SF1">
    <property type="entry name" value="INNER MEMBRANE PROTEIN YHJD"/>
    <property type="match status" value="1"/>
</dbReference>
<evidence type="ECO:0000313" key="9">
    <source>
        <dbReference type="Proteomes" id="UP001373159"/>
    </source>
</evidence>
<evidence type="ECO:0000256" key="5">
    <source>
        <dbReference type="ARBA" id="ARBA00023136"/>
    </source>
</evidence>
<dbReference type="PANTHER" id="PTHR30213">
    <property type="entry name" value="INNER MEMBRANE PROTEIN YHJD"/>
    <property type="match status" value="1"/>
</dbReference>
<reference evidence="8 9" key="1">
    <citation type="submission" date="2024-02" db="EMBL/GenBank/DDBJ databases">
        <title>Bifidobacterium honeyensis sp. nov., isolated from the comb honey.</title>
        <authorList>
            <person name="Liu W."/>
            <person name="Li Y."/>
        </authorList>
    </citation>
    <scope>NUCLEOTIDE SEQUENCE [LARGE SCALE GENOMIC DNA]</scope>
    <source>
        <strain evidence="8 9">IMAU50988</strain>
    </source>
</reference>
<keyword evidence="9" id="KW-1185">Reference proteome</keyword>
<keyword evidence="3 7" id="KW-0812">Transmembrane</keyword>
<feature type="transmembrane region" description="Helical" evidence="7">
    <location>
        <begin position="73"/>
        <end position="96"/>
    </location>
</feature>
<keyword evidence="2" id="KW-1003">Cell membrane</keyword>
<comment type="caution">
    <text evidence="8">The sequence shown here is derived from an EMBL/GenBank/DDBJ whole genome shotgun (WGS) entry which is preliminary data.</text>
</comment>
<gene>
    <name evidence="8" type="ORF">V8P97_07740</name>
</gene>
<evidence type="ECO:0000256" key="7">
    <source>
        <dbReference type="SAM" id="Phobius"/>
    </source>
</evidence>
<sequence length="329" mass="34614">MEHRSSLKDAPSAGSPAGGDGEESHNPSMNPGRQGGKVRRWFTAGSRLWKGSLPGRVLARYSSRQGSTLANGLAYGLLFAFFAALWTILSILGLVLSGNTGLQGRVIASVTRLVPGLSPDFFSQKALGRITGTLTWTGLVTLVMFWWTTTGWLDSLRQAVQSLFDGGSADLNPVKAKASDTLSVILVAVLFLSSSATGALSGGMVRRVLQALRLSTESWAASLTLDLVGLGSGLILNFLLFLVLLGLVGRVREGRALTAGSLIGSLAVTAMQSLGTRLLAGASSNPLLAPFAAVIGILIWFNLIARTILLCTALIAEWLHDDRLLTGLG</sequence>
<dbReference type="RefSeq" id="WP_340470107.1">
    <property type="nucleotide sequence ID" value="NZ_JBANBB010000003.1"/>
</dbReference>
<proteinExistence type="predicted"/>
<keyword evidence="4 7" id="KW-1133">Transmembrane helix</keyword>
<feature type="region of interest" description="Disordered" evidence="6">
    <location>
        <begin position="1"/>
        <end position="36"/>
    </location>
</feature>
<accession>A0ABU8ZRG9</accession>
<feature type="transmembrane region" description="Helical" evidence="7">
    <location>
        <begin position="225"/>
        <end position="249"/>
    </location>
</feature>
<feature type="transmembrane region" description="Helical" evidence="7">
    <location>
        <begin position="256"/>
        <end position="275"/>
    </location>
</feature>
<dbReference type="Proteomes" id="UP001373159">
    <property type="component" value="Unassembled WGS sequence"/>
</dbReference>
<dbReference type="EMBL" id="JBANBB010000003">
    <property type="protein sequence ID" value="MEK0307344.1"/>
    <property type="molecule type" value="Genomic_DNA"/>
</dbReference>
<evidence type="ECO:0000256" key="6">
    <source>
        <dbReference type="SAM" id="MobiDB-lite"/>
    </source>
</evidence>
<evidence type="ECO:0000256" key="2">
    <source>
        <dbReference type="ARBA" id="ARBA00022475"/>
    </source>
</evidence>
<keyword evidence="5 7" id="KW-0472">Membrane</keyword>
<name>A0ABU8ZRG9_9BIFI</name>
<organism evidence="8 9">
    <name type="scientific">Bifidobacterium favimelis</name>
    <dbReference type="NCBI Taxonomy" id="3122979"/>
    <lineage>
        <taxon>Bacteria</taxon>
        <taxon>Bacillati</taxon>
        <taxon>Actinomycetota</taxon>
        <taxon>Actinomycetes</taxon>
        <taxon>Bifidobacteriales</taxon>
        <taxon>Bifidobacteriaceae</taxon>
        <taxon>Bifidobacterium</taxon>
    </lineage>
</organism>